<dbReference type="InterPro" id="IPR025103">
    <property type="entry name" value="DUF4011"/>
</dbReference>
<dbReference type="InterPro" id="IPR047187">
    <property type="entry name" value="SF1_C_Upf1"/>
</dbReference>
<dbReference type="InterPro" id="IPR041679">
    <property type="entry name" value="DNA2/NAM7-like_C"/>
</dbReference>
<protein>
    <recommendedName>
        <fullName evidence="2">Protein kinase domain-containing protein</fullName>
    </recommendedName>
</protein>
<dbReference type="SMART" id="SM00220">
    <property type="entry name" value="S_TKc"/>
    <property type="match status" value="1"/>
</dbReference>
<feature type="domain" description="Protein kinase" evidence="2">
    <location>
        <begin position="129"/>
        <end position="371"/>
    </location>
</feature>
<comment type="caution">
    <text evidence="3">The sequence shown here is derived from an EMBL/GenBank/DDBJ whole genome shotgun (WGS) entry which is preliminary data.</text>
</comment>
<keyword evidence="4" id="KW-1185">Reference proteome</keyword>
<sequence>MIRFCPNCETERPADEILCDGDIAGLSCGWELSDLPLRPAGWTPAAQEAAASPASTPTCTNGHALELGDLMCGECGADPLVPDDAADAAVERHPPRDQNRDAGGIDENATPPIPEPAPAPEVETEIAGWRLLRRIPTTSHVRERFETVRDEDGREAVLTLYANGSEPDPEVYDALSVLDRDHVPEILDTGRWRDRAYEVSEDLRGGTLADLGLMATDRATLCRILDEVGGALAAFAERGLRHRDLRPTAIMVRTREPLDLVITGFGSARLSDYDLDVVSPLEITRYTAPEAVAGGVAAASDWWSLGMILLEQVTRGACFAGADDQSFLISVLTNGAPIPDGLPDEVDALLRGLLALDRRERWCWPQVQRWLAGDVPQAPSRLRPMGDGAGMRGIMLAGVKLDTPERFALSAAEPEHWDQARSMLLRGELATWIEEAGHHADLRAEVRTIAALEDVSEDFRLALALKALNPSMPLVVRGEIVTPGWLIDHPDDGYALITGPLPDRLERDDDEVWLSRLKRREARVRERAKQLDVEIDEGQLRASVLSTSKSRLAAVWADRSRILPDTDHPGLLAIVERRITEEEDLILLVSASAIHFRSAEAIVDEAASAAAAAGLAEFDRAAALARTGAPRRELHAEIEGRLEGFARCGRQRIDDWGDQFRLEKRLPLSRALALLAVPAAEWRQPPRQAYIATLLDFFSRRITGTIMRGPLTRMVIGKTTARLDLMELDSPRRRASELLDHVLLRNDQRIDLDPTPLVDDPRVERRLRTLHSHATLYRRDTGIDGLYLGFPFLVMQEARASTRPRIAPVLLWPIRIHPETGSRGRVTLAFDRDREEVRLNPAFETLLGVETAARWQEAADDVLGRSSVTAQDVVEAFRELARVEGRALEGIPSKDLRLRPGEDRVACAAALFHLGFMGQAVMEDLRQLKSRPPAGTSLETAFRAGEQIVRGERLHVPERERFFTADSDPSQEAAVLEARQGRGLLVEGPPGTGKSQTIVNMVADAIGTGRSLLVVCQKQSALEVVHKRLEASGLGERVVMVNDVNKDREPVIRAVREQLEALHARSGGATGWRQLRDQAAARIEALEADLDGQHRALHAVDERTGLSFRLILGDLIGLAREGITPALPSLRPVLADTDPGALTVLQEICAPIARLWLPARWEGSALHDTLPFGTDPGSVQTFAEDLGAFAAAEQERRDVIARTPNALEIEDPQPYRSWSTEHGAAFLSIDHEARQRLARWLPLLAGASERTPGETELQKELADLERSLLALPADDAPDDAVEVARGLDDVDLAAWTETSDRLQRRPTFMERLTPSRWMALWRRRTFMKQAGLSEPVAFGTALHREEALRPLRGRLEKATAGLGEAAGHLAILRIPRLIEETRACRALIDGAEGLAVRLEAYPEPSVSAAMARAATRQAVEDLMEGIDQGLARHAARTVSRSALDRLAAWMSEAWVDQCRAAVTSQQSNAARIEPLLGAVPHVPAFQRFRARVPQLGEGAMKVFAQLSRIREELSRIEEVELEPTVRRIMAIEARLAWKSRLETADPTLLLEAQELEAKAAALALADRDMRALNRRLLVEGLDASRLRPLREWEDITRLRGARARRLREFVDRGVELGLMRLRPVWLVNPDVASRLLPLRKGLFDTVIFDEASQMPIEYALPTLFRAERMIVSGDEKQMPPTAFFSSKVESDEAEIFEGYANEEDLQDDEREAADETWNRREIKDCPDLLQLGKSVLPATTLQIHYRSIYRELIQFSNASFYSNRLSVPARHPADEIRRKRPIEVVRAEGTYVDQTNPGEAVQVVEKLAELWRNEGTPPTIGVVTFNRKQADVIEEALERRAETDAAFRAALTRERDRVEGGEDMGFFVKNVENVQGDERDVIVFSSTFGRNAQGTFRRFFGVLGQKGGERRLNVAVTRARQKVILVTSMPISEISDLLSTRRQASSPRDFLQAYFEYARSISEGDLDAADGLLTRLTPERRRGGGASFDDADGLRVCVAEELRTMGWNPTSVGDDGAFGLDFAIEDPRTGLYGIGIECDAPRHPLLTSARAREMWRPQVLRRSIPVIHRVSSHRWFSEPERERERLKVAVETAMGGRR</sequence>
<feature type="compositionally biased region" description="Basic and acidic residues" evidence="1">
    <location>
        <begin position="91"/>
        <end position="100"/>
    </location>
</feature>
<dbReference type="PANTHER" id="PTHR10887">
    <property type="entry name" value="DNA2/NAM7 HELICASE FAMILY"/>
    <property type="match status" value="1"/>
</dbReference>
<name>A0AAW3TPK7_9SPHN</name>
<dbReference type="PANTHER" id="PTHR10887:SF495">
    <property type="entry name" value="HELICASE SENATAXIN ISOFORM X1-RELATED"/>
    <property type="match status" value="1"/>
</dbReference>
<dbReference type="CDD" id="cd18808">
    <property type="entry name" value="SF1_C_Upf1"/>
    <property type="match status" value="1"/>
</dbReference>
<reference evidence="3 4" key="1">
    <citation type="submission" date="2020-08" db="EMBL/GenBank/DDBJ databases">
        <title>Genomic Encyclopedia of Type Strains, Phase IV (KMG-IV): sequencing the most valuable type-strain genomes for metagenomic binning, comparative biology and taxonomic classification.</title>
        <authorList>
            <person name="Goeker M."/>
        </authorList>
    </citation>
    <scope>NUCLEOTIDE SEQUENCE [LARGE SCALE GENOMIC DNA]</scope>
    <source>
        <strain evidence="3 4">DSM 15581</strain>
    </source>
</reference>
<evidence type="ECO:0000259" key="2">
    <source>
        <dbReference type="PROSITE" id="PS50011"/>
    </source>
</evidence>
<dbReference type="EMBL" id="JACIDB010000002">
    <property type="protein sequence ID" value="MBB3874996.1"/>
    <property type="molecule type" value="Genomic_DNA"/>
</dbReference>
<dbReference type="RefSeq" id="WP_147036548.1">
    <property type="nucleotide sequence ID" value="NZ_JACIDB010000002.1"/>
</dbReference>
<dbReference type="Pfam" id="PF13195">
    <property type="entry name" value="DUF4011"/>
    <property type="match status" value="1"/>
</dbReference>
<gene>
    <name evidence="3" type="ORF">GGR47_001231</name>
</gene>
<dbReference type="Gene3D" id="1.10.510.10">
    <property type="entry name" value="Transferase(Phosphotransferase) domain 1"/>
    <property type="match status" value="1"/>
</dbReference>
<organism evidence="3 4">
    <name type="scientific">Sphingomonas aquatilis</name>
    <dbReference type="NCBI Taxonomy" id="93063"/>
    <lineage>
        <taxon>Bacteria</taxon>
        <taxon>Pseudomonadati</taxon>
        <taxon>Pseudomonadota</taxon>
        <taxon>Alphaproteobacteria</taxon>
        <taxon>Sphingomonadales</taxon>
        <taxon>Sphingomonadaceae</taxon>
        <taxon>Sphingomonas</taxon>
    </lineage>
</organism>
<dbReference type="InterPro" id="IPR011009">
    <property type="entry name" value="Kinase-like_dom_sf"/>
</dbReference>
<dbReference type="SUPFAM" id="SSF56112">
    <property type="entry name" value="Protein kinase-like (PK-like)"/>
    <property type="match status" value="1"/>
</dbReference>
<dbReference type="PROSITE" id="PS50011">
    <property type="entry name" value="PROTEIN_KINASE_DOM"/>
    <property type="match status" value="1"/>
</dbReference>
<dbReference type="Pfam" id="PF13086">
    <property type="entry name" value="AAA_11"/>
    <property type="match status" value="1"/>
</dbReference>
<dbReference type="GO" id="GO:0004386">
    <property type="term" value="F:helicase activity"/>
    <property type="evidence" value="ECO:0007669"/>
    <property type="project" value="InterPro"/>
</dbReference>
<dbReference type="Pfam" id="PF13087">
    <property type="entry name" value="AAA_12"/>
    <property type="match status" value="1"/>
</dbReference>
<feature type="region of interest" description="Disordered" evidence="1">
    <location>
        <begin position="91"/>
        <end position="121"/>
    </location>
</feature>
<dbReference type="InterPro" id="IPR000719">
    <property type="entry name" value="Prot_kinase_dom"/>
</dbReference>
<dbReference type="InterPro" id="IPR027417">
    <property type="entry name" value="P-loop_NTPase"/>
</dbReference>
<evidence type="ECO:0000256" key="1">
    <source>
        <dbReference type="SAM" id="MobiDB-lite"/>
    </source>
</evidence>
<dbReference type="GO" id="GO:0005524">
    <property type="term" value="F:ATP binding"/>
    <property type="evidence" value="ECO:0007669"/>
    <property type="project" value="InterPro"/>
</dbReference>
<dbReference type="Pfam" id="PF18741">
    <property type="entry name" value="MTES_1575"/>
    <property type="match status" value="1"/>
</dbReference>
<evidence type="ECO:0000313" key="3">
    <source>
        <dbReference type="EMBL" id="MBB3874996.1"/>
    </source>
</evidence>
<proteinExistence type="predicted"/>
<dbReference type="InterPro" id="IPR041677">
    <property type="entry name" value="DNA2/NAM7_AAA_11"/>
</dbReference>
<dbReference type="Proteomes" id="UP000528945">
    <property type="component" value="Unassembled WGS sequence"/>
</dbReference>
<evidence type="ECO:0000313" key="4">
    <source>
        <dbReference type="Proteomes" id="UP000528945"/>
    </source>
</evidence>
<dbReference type="InterPro" id="IPR045055">
    <property type="entry name" value="DNA2/NAM7-like"/>
</dbReference>
<dbReference type="InterPro" id="IPR049468">
    <property type="entry name" value="Restrct_endonuc-II-like_dom"/>
</dbReference>
<dbReference type="GO" id="GO:0004672">
    <property type="term" value="F:protein kinase activity"/>
    <property type="evidence" value="ECO:0007669"/>
    <property type="project" value="InterPro"/>
</dbReference>
<dbReference type="SUPFAM" id="SSF52540">
    <property type="entry name" value="P-loop containing nucleoside triphosphate hydrolases"/>
    <property type="match status" value="1"/>
</dbReference>
<accession>A0AAW3TPK7</accession>
<dbReference type="Pfam" id="PF00069">
    <property type="entry name" value="Pkinase"/>
    <property type="match status" value="1"/>
</dbReference>
<dbReference type="Gene3D" id="3.40.50.300">
    <property type="entry name" value="P-loop containing nucleotide triphosphate hydrolases"/>
    <property type="match status" value="3"/>
</dbReference>